<keyword evidence="3" id="KW-1185">Reference proteome</keyword>
<name>A0AA36CCU0_9BILA</name>
<dbReference type="AlphaFoldDB" id="A0AA36CCU0"/>
<keyword evidence="1" id="KW-1133">Transmembrane helix</keyword>
<feature type="transmembrane region" description="Helical" evidence="1">
    <location>
        <begin position="26"/>
        <end position="52"/>
    </location>
</feature>
<evidence type="ECO:0000313" key="3">
    <source>
        <dbReference type="Proteomes" id="UP001177023"/>
    </source>
</evidence>
<keyword evidence="1" id="KW-0812">Transmembrane</keyword>
<evidence type="ECO:0000256" key="1">
    <source>
        <dbReference type="SAM" id="Phobius"/>
    </source>
</evidence>
<accession>A0AA36CCU0</accession>
<proteinExistence type="predicted"/>
<feature type="transmembrane region" description="Helical" evidence="1">
    <location>
        <begin position="64"/>
        <end position="86"/>
    </location>
</feature>
<evidence type="ECO:0000313" key="2">
    <source>
        <dbReference type="EMBL" id="CAJ0565996.1"/>
    </source>
</evidence>
<dbReference type="EMBL" id="CATQJA010001148">
    <property type="protein sequence ID" value="CAJ0565996.1"/>
    <property type="molecule type" value="Genomic_DNA"/>
</dbReference>
<dbReference type="Proteomes" id="UP001177023">
    <property type="component" value="Unassembled WGS sequence"/>
</dbReference>
<keyword evidence="1" id="KW-0472">Membrane</keyword>
<sequence length="116" mass="13068">MGTLETFGLREAWPRSLHIELPADPLFFTVFASLVAVPSIFFVATIATTLIVNFGIAFIVQTSALIFCLAWFVPTFIFCIAGAFFITKATRAVFFLLDQVEQRHLPYDKSVHEKLH</sequence>
<gene>
    <name evidence="2" type="ORF">MSPICULIGERA_LOCUS4616</name>
</gene>
<organism evidence="2 3">
    <name type="scientific">Mesorhabditis spiculigera</name>
    <dbReference type="NCBI Taxonomy" id="96644"/>
    <lineage>
        <taxon>Eukaryota</taxon>
        <taxon>Metazoa</taxon>
        <taxon>Ecdysozoa</taxon>
        <taxon>Nematoda</taxon>
        <taxon>Chromadorea</taxon>
        <taxon>Rhabditida</taxon>
        <taxon>Rhabditina</taxon>
        <taxon>Rhabditomorpha</taxon>
        <taxon>Rhabditoidea</taxon>
        <taxon>Rhabditidae</taxon>
        <taxon>Mesorhabditinae</taxon>
        <taxon>Mesorhabditis</taxon>
    </lineage>
</organism>
<feature type="non-terminal residue" evidence="2">
    <location>
        <position position="116"/>
    </location>
</feature>
<protein>
    <submittedName>
        <fullName evidence="2">Uncharacterized protein</fullName>
    </submittedName>
</protein>
<reference evidence="2" key="1">
    <citation type="submission" date="2023-06" db="EMBL/GenBank/DDBJ databases">
        <authorList>
            <person name="Delattre M."/>
        </authorList>
    </citation>
    <scope>NUCLEOTIDE SEQUENCE</scope>
    <source>
        <strain evidence="2">AF72</strain>
    </source>
</reference>
<comment type="caution">
    <text evidence="2">The sequence shown here is derived from an EMBL/GenBank/DDBJ whole genome shotgun (WGS) entry which is preliminary data.</text>
</comment>